<evidence type="ECO:0000256" key="3">
    <source>
        <dbReference type="ARBA" id="ARBA00005313"/>
    </source>
</evidence>
<keyword evidence="10" id="KW-0233">DNA recombination</keyword>
<dbReference type="GO" id="GO:0031573">
    <property type="term" value="P:mitotic intra-S DNA damage checkpoint signaling"/>
    <property type="evidence" value="ECO:0007669"/>
    <property type="project" value="TreeGrafter"/>
</dbReference>
<protein>
    <recommendedName>
        <fullName evidence="15">ERCC4 domain-containing protein</fullName>
    </recommendedName>
</protein>
<dbReference type="PhylomeDB" id="A0A0A2L2T9"/>
<keyword evidence="13" id="KW-0469">Meiosis</keyword>
<dbReference type="Gene3D" id="1.10.150.670">
    <property type="entry name" value="Crossover junction endonuclease EME1, DNA-binding domain"/>
    <property type="match status" value="1"/>
</dbReference>
<feature type="compositionally biased region" description="Polar residues" evidence="14">
    <location>
        <begin position="82"/>
        <end position="94"/>
    </location>
</feature>
<evidence type="ECO:0000256" key="2">
    <source>
        <dbReference type="ARBA" id="ARBA00004123"/>
    </source>
</evidence>
<evidence type="ECO:0000256" key="12">
    <source>
        <dbReference type="ARBA" id="ARBA00023242"/>
    </source>
</evidence>
<dbReference type="STRING" id="40296.A0A0A2L2T9"/>
<dbReference type="GO" id="GO:0031297">
    <property type="term" value="P:replication fork processing"/>
    <property type="evidence" value="ECO:0007669"/>
    <property type="project" value="TreeGrafter"/>
</dbReference>
<evidence type="ECO:0000256" key="8">
    <source>
        <dbReference type="ARBA" id="ARBA00022801"/>
    </source>
</evidence>
<dbReference type="AlphaFoldDB" id="A0A0A2L2T9"/>
<proteinExistence type="inferred from homology"/>
<dbReference type="Gene3D" id="3.40.50.10130">
    <property type="match status" value="1"/>
</dbReference>
<keyword evidence="9" id="KW-0460">Magnesium</keyword>
<comment type="subcellular location">
    <subcellularLocation>
        <location evidence="2">Nucleus</location>
    </subcellularLocation>
</comment>
<dbReference type="FunFam" id="3.40.50.10130:FF:000010">
    <property type="entry name" value="Crossover junction endonuclease eme1"/>
    <property type="match status" value="1"/>
</dbReference>
<dbReference type="PANTHER" id="PTHR21077">
    <property type="entry name" value="EME1 PROTEIN"/>
    <property type="match status" value="1"/>
</dbReference>
<feature type="compositionally biased region" description="Basic and acidic residues" evidence="14">
    <location>
        <begin position="279"/>
        <end position="304"/>
    </location>
</feature>
<comment type="caution">
    <text evidence="16">The sequence shown here is derived from an EMBL/GenBank/DDBJ whole genome shotgun (WGS) entry which is preliminary data.</text>
</comment>
<dbReference type="HOGENOM" id="CLU_013160_1_0_1"/>
<dbReference type="GO" id="GO:0000712">
    <property type="term" value="P:resolution of meiotic recombination intermediates"/>
    <property type="evidence" value="ECO:0007669"/>
    <property type="project" value="TreeGrafter"/>
</dbReference>
<keyword evidence="5" id="KW-0479">Metal-binding</keyword>
<feature type="region of interest" description="Disordered" evidence="14">
    <location>
        <begin position="141"/>
        <end position="189"/>
    </location>
</feature>
<feature type="compositionally biased region" description="Pro residues" evidence="14">
    <location>
        <begin position="25"/>
        <end position="36"/>
    </location>
</feature>
<feature type="compositionally biased region" description="Low complexity" evidence="14">
    <location>
        <begin position="1"/>
        <end position="15"/>
    </location>
</feature>
<dbReference type="GO" id="GO:0005634">
    <property type="term" value="C:nucleus"/>
    <property type="evidence" value="ECO:0007669"/>
    <property type="project" value="UniProtKB-SubCell"/>
</dbReference>
<reference evidence="16 17" key="1">
    <citation type="journal article" date="2015" name="Mol. Plant Microbe Interact.">
        <title>Genome, transcriptome, and functional analyses of Penicillium expansum provide new insights into secondary metabolism and pathogenicity.</title>
        <authorList>
            <person name="Ballester A.R."/>
            <person name="Marcet-Houben M."/>
            <person name="Levin E."/>
            <person name="Sela N."/>
            <person name="Selma-Lazaro C."/>
            <person name="Carmona L."/>
            <person name="Wisniewski M."/>
            <person name="Droby S."/>
            <person name="Gonzalez-Candelas L."/>
            <person name="Gabaldon T."/>
        </authorList>
    </citation>
    <scope>NUCLEOTIDE SEQUENCE [LARGE SCALE GENOMIC DNA]</scope>
    <source>
        <strain evidence="16 17">PHI-1</strain>
    </source>
</reference>
<feature type="domain" description="ERCC4" evidence="15">
    <location>
        <begin position="340"/>
        <end position="620"/>
    </location>
</feature>
<evidence type="ECO:0000256" key="5">
    <source>
        <dbReference type="ARBA" id="ARBA00022723"/>
    </source>
</evidence>
<organism evidence="16 17">
    <name type="scientific">Penicillium italicum</name>
    <name type="common">Blue mold</name>
    <dbReference type="NCBI Taxonomy" id="40296"/>
    <lineage>
        <taxon>Eukaryota</taxon>
        <taxon>Fungi</taxon>
        <taxon>Dikarya</taxon>
        <taxon>Ascomycota</taxon>
        <taxon>Pezizomycotina</taxon>
        <taxon>Eurotiomycetes</taxon>
        <taxon>Eurotiomycetidae</taxon>
        <taxon>Eurotiales</taxon>
        <taxon>Aspergillaceae</taxon>
        <taxon>Penicillium</taxon>
    </lineage>
</organism>
<dbReference type="OrthoDB" id="343092at2759"/>
<keyword evidence="17" id="KW-1185">Reference proteome</keyword>
<evidence type="ECO:0000256" key="10">
    <source>
        <dbReference type="ARBA" id="ARBA00023172"/>
    </source>
</evidence>
<dbReference type="PANTHER" id="PTHR21077:SF5">
    <property type="entry name" value="CROSSOVER JUNCTION ENDONUCLEASE MMS4"/>
    <property type="match status" value="1"/>
</dbReference>
<dbReference type="EMBL" id="JQGA01000620">
    <property type="protein sequence ID" value="KGO74392.1"/>
    <property type="molecule type" value="Genomic_DNA"/>
</dbReference>
<feature type="region of interest" description="Disordered" evidence="14">
    <location>
        <begin position="207"/>
        <end position="304"/>
    </location>
</feature>
<evidence type="ECO:0000256" key="9">
    <source>
        <dbReference type="ARBA" id="ARBA00022842"/>
    </source>
</evidence>
<evidence type="ECO:0000256" key="13">
    <source>
        <dbReference type="ARBA" id="ARBA00023254"/>
    </source>
</evidence>
<dbReference type="CDD" id="cd20085">
    <property type="entry name" value="XPF_nuclease_Mms4"/>
    <property type="match status" value="1"/>
</dbReference>
<keyword evidence="6" id="KW-0255">Endonuclease</keyword>
<feature type="compositionally biased region" description="Polar residues" evidence="14">
    <location>
        <begin position="209"/>
        <end position="221"/>
    </location>
</feature>
<evidence type="ECO:0000256" key="6">
    <source>
        <dbReference type="ARBA" id="ARBA00022759"/>
    </source>
</evidence>
<keyword evidence="4" id="KW-0540">Nuclease</keyword>
<evidence type="ECO:0000256" key="4">
    <source>
        <dbReference type="ARBA" id="ARBA00022722"/>
    </source>
</evidence>
<dbReference type="GO" id="GO:0008821">
    <property type="term" value="F:crossover junction DNA endonuclease activity"/>
    <property type="evidence" value="ECO:0007669"/>
    <property type="project" value="TreeGrafter"/>
</dbReference>
<keyword evidence="11" id="KW-0234">DNA repair</keyword>
<dbReference type="Pfam" id="PF02732">
    <property type="entry name" value="ERCC4"/>
    <property type="match status" value="1"/>
</dbReference>
<dbReference type="GO" id="GO:0046872">
    <property type="term" value="F:metal ion binding"/>
    <property type="evidence" value="ECO:0007669"/>
    <property type="project" value="UniProtKB-KW"/>
</dbReference>
<accession>A0A0A2L2T9</accession>
<dbReference type="InterPro" id="IPR033310">
    <property type="entry name" value="Mms4/EME1/EME2"/>
</dbReference>
<keyword evidence="8" id="KW-0378">Hydrolase</keyword>
<dbReference type="Pfam" id="PF21292">
    <property type="entry name" value="EME1-MUS81_C"/>
    <property type="match status" value="1"/>
</dbReference>
<evidence type="ECO:0000313" key="16">
    <source>
        <dbReference type="EMBL" id="KGO74392.1"/>
    </source>
</evidence>
<dbReference type="GO" id="GO:0003677">
    <property type="term" value="F:DNA binding"/>
    <property type="evidence" value="ECO:0007669"/>
    <property type="project" value="InterPro"/>
</dbReference>
<comment type="cofactor">
    <cofactor evidence="1">
        <name>Mg(2+)</name>
        <dbReference type="ChEBI" id="CHEBI:18420"/>
    </cofactor>
</comment>
<dbReference type="InterPro" id="IPR042530">
    <property type="entry name" value="EME1/EME2_C"/>
</dbReference>
<keyword evidence="7" id="KW-0227">DNA damage</keyword>
<dbReference type="Proteomes" id="UP000030104">
    <property type="component" value="Unassembled WGS sequence"/>
</dbReference>
<evidence type="ECO:0000259" key="15">
    <source>
        <dbReference type="SMART" id="SM00891"/>
    </source>
</evidence>
<dbReference type="GO" id="GO:0006302">
    <property type="term" value="P:double-strand break repair"/>
    <property type="evidence" value="ECO:0007669"/>
    <property type="project" value="TreeGrafter"/>
</dbReference>
<feature type="region of interest" description="Disordered" evidence="14">
    <location>
        <begin position="1"/>
        <end position="103"/>
    </location>
</feature>
<dbReference type="InterPro" id="IPR047521">
    <property type="entry name" value="XPF_nuclease_EME1_ascomycetes"/>
</dbReference>
<evidence type="ECO:0000256" key="11">
    <source>
        <dbReference type="ARBA" id="ARBA00023204"/>
    </source>
</evidence>
<name>A0A0A2L2T9_PENIT</name>
<evidence type="ECO:0000256" key="7">
    <source>
        <dbReference type="ARBA" id="ARBA00022763"/>
    </source>
</evidence>
<feature type="region of interest" description="Disordered" evidence="14">
    <location>
        <begin position="483"/>
        <end position="512"/>
    </location>
</feature>
<dbReference type="GO" id="GO:0048476">
    <property type="term" value="C:Holliday junction resolvase complex"/>
    <property type="evidence" value="ECO:0007669"/>
    <property type="project" value="InterPro"/>
</dbReference>
<dbReference type="FunFam" id="1.10.150.670:FF:000004">
    <property type="entry name" value="Crossover junction endonuclease EME1"/>
    <property type="match status" value="1"/>
</dbReference>
<evidence type="ECO:0000256" key="1">
    <source>
        <dbReference type="ARBA" id="ARBA00001946"/>
    </source>
</evidence>
<keyword evidence="12" id="KW-0539">Nucleus</keyword>
<gene>
    <name evidence="16" type="ORF">PITC_019250</name>
</gene>
<comment type="similarity">
    <text evidence="3">Belongs to the EME1/MMS4 family.</text>
</comment>
<feature type="compositionally biased region" description="Polar residues" evidence="14">
    <location>
        <begin position="49"/>
        <end position="59"/>
    </location>
</feature>
<dbReference type="OMA" id="FCVESDW"/>
<dbReference type="InterPro" id="IPR006166">
    <property type="entry name" value="ERCC4_domain"/>
</dbReference>
<evidence type="ECO:0000313" key="17">
    <source>
        <dbReference type="Proteomes" id="UP000030104"/>
    </source>
</evidence>
<sequence length="667" mass="74642">MTSSGPSGLGSLTMPEIIDLLSSDPPTPPKPQPTKPRQPAELPSRRPSHQLNPISSDPFDTSLFDYEDVFDKPAKKRRVSDQDTSSLRQSTTPNEPRAPASAAEAWFSIPDDDFDLPPVNVAAQNKPFQSRVEESDPIVFTSSAPVPLPKSPSRKPTLSTRDILALDVDDVLSDPMKPPPSSFRGRSDIDEFSDPFALPEFSDLLKKPTASNPIFSESTARLLSRLGEEQNSGPKTKPGARKQKSTSLRTAAVEVLSDDDIDEPVAPRKTAKKTSKVTTAEKEAKAKAREEAKLQRERERELEKERKLKLKEEKAKDKQRAADIASVNKLKVNKKDSTPEMIVDMAATLEDSSVGTQTVEFMKRLGVQHTFFTSAIPNVVKWRRKMNATYNRTLRHWEPCPFFIQNEDHVLCLLPAQEFINMITPPRDDEEQERETLEIHVLRIKSAYPDCKPIYLIEGLTALMRKNTNARNRAFQAEVLRQLAETTAPEEQEQTTTRRARKPKKKPDATPLVDDETVEDALLELQVTHSCLIHHTTAPADSAEWIKNFTEHISTVPYRRERQEAHNAAFCMDTGQVKTGVDKQDTFIKMIQEVNRVTAPMAYGIAGQYPCVADLTRGMRMHGAMMLEDIKKSANKNGSLTNARIGPAASRRLYKVFTGLDPSSTDI</sequence>
<evidence type="ECO:0000256" key="14">
    <source>
        <dbReference type="SAM" id="MobiDB-lite"/>
    </source>
</evidence>
<dbReference type="SMART" id="SM00891">
    <property type="entry name" value="ERCC4"/>
    <property type="match status" value="1"/>
</dbReference>